<keyword evidence="2" id="KW-1185">Reference proteome</keyword>
<evidence type="ECO:0000313" key="1">
    <source>
        <dbReference type="EMBL" id="QDP97377.1"/>
    </source>
</evidence>
<dbReference type="AlphaFoldDB" id="A0A516Q1S4"/>
<accession>A0A516Q1S4</accession>
<proteinExistence type="predicted"/>
<dbReference type="KEGG" id="mik:FOE78_16905"/>
<reference evidence="1 2" key="1">
    <citation type="submission" date="2019-07" db="EMBL/GenBank/DDBJ databases">
        <title>Microlunatus dokdonensis sp. nov. isolated from the rhizospheric soil of the wild plant Elymus tsukushiensis.</title>
        <authorList>
            <person name="Ghim S.-Y."/>
            <person name="Hwang Y.-J."/>
            <person name="Son J.-S."/>
            <person name="Shin J.-H."/>
        </authorList>
    </citation>
    <scope>NUCLEOTIDE SEQUENCE [LARGE SCALE GENOMIC DNA]</scope>
    <source>
        <strain evidence="1 2">KUDC0627</strain>
    </source>
</reference>
<protein>
    <submittedName>
        <fullName evidence="1">Uncharacterized protein</fullName>
    </submittedName>
</protein>
<dbReference type="Proteomes" id="UP000319263">
    <property type="component" value="Chromosome"/>
</dbReference>
<organism evidence="1 2">
    <name type="scientific">Microlunatus elymi</name>
    <dbReference type="NCBI Taxonomy" id="2596828"/>
    <lineage>
        <taxon>Bacteria</taxon>
        <taxon>Bacillati</taxon>
        <taxon>Actinomycetota</taxon>
        <taxon>Actinomycetes</taxon>
        <taxon>Propionibacteriales</taxon>
        <taxon>Propionibacteriaceae</taxon>
        <taxon>Microlunatus</taxon>
    </lineage>
</organism>
<dbReference type="EMBL" id="CP041692">
    <property type="protein sequence ID" value="QDP97377.1"/>
    <property type="molecule type" value="Genomic_DNA"/>
</dbReference>
<gene>
    <name evidence="1" type="ORF">FOE78_16905</name>
</gene>
<dbReference type="OrthoDB" id="5188445at2"/>
<name>A0A516Q1S4_9ACTN</name>
<dbReference type="RefSeq" id="WP_143987336.1">
    <property type="nucleotide sequence ID" value="NZ_CP041692.1"/>
</dbReference>
<evidence type="ECO:0000313" key="2">
    <source>
        <dbReference type="Proteomes" id="UP000319263"/>
    </source>
</evidence>
<sequence length="227" mass="24757">MWWPYVSRFLDLDRAGVAAGAAGRALIAHFSSNGIAASRAGRCPPYDAVGERSSGSLWITRPGRVRIGLMIVGMTQFLSDDPHPTPPSIDQAPPVHDSEELRQRWRSLLGSGGFGLHSLWAIWFDRDGRQLPAVLPIDDLPDRLDPDMLRSVIWMVNGVRDQGACSVALLLSRPGPSRVTELDKARATAILTTIGDLRATGEFELALWPMHLATADSVRTLSADDLV</sequence>